<dbReference type="Proteomes" id="UP000182569">
    <property type="component" value="Chromosome"/>
</dbReference>
<keyword evidence="2" id="KW-1185">Reference proteome</keyword>
<dbReference type="KEGG" id="ceu:A7L45_13685"/>
<accession>A0A1J0GI49</accession>
<dbReference type="OrthoDB" id="1920078at2"/>
<reference evidence="2" key="1">
    <citation type="journal article" date="2016" name="Front. Microbiol.">
        <title>Complete Genome Sequence of Clostridium estertheticum DSM 8809, a Microbe Identified in Spoiled Vacuum Packed Beef.</title>
        <authorList>
            <person name="Yu Z."/>
            <person name="Gunn L."/>
            <person name="Brennan E."/>
            <person name="Reid R."/>
            <person name="Wall P.G."/>
            <person name="Gaora O.P."/>
            <person name="Hurley D."/>
            <person name="Bolton D."/>
            <person name="Fanning S."/>
        </authorList>
    </citation>
    <scope>NUCLEOTIDE SEQUENCE [LARGE SCALE GENOMIC DNA]</scope>
    <source>
        <strain evidence="2">DSM 8809</strain>
    </source>
</reference>
<dbReference type="RefSeq" id="WP_071613344.1">
    <property type="nucleotide sequence ID" value="NZ_CP015756.1"/>
</dbReference>
<dbReference type="AlphaFoldDB" id="A0A1J0GI49"/>
<dbReference type="STRING" id="1552.A7L45_13685"/>
<dbReference type="EMBL" id="CP015756">
    <property type="protein sequence ID" value="APC41050.1"/>
    <property type="molecule type" value="Genomic_DNA"/>
</dbReference>
<proteinExistence type="predicted"/>
<protein>
    <submittedName>
        <fullName evidence="1">Uncharacterized protein</fullName>
    </submittedName>
</protein>
<name>A0A1J0GI49_9CLOT</name>
<organism evidence="1 2">
    <name type="scientific">Clostridium estertheticum subsp. estertheticum</name>
    <dbReference type="NCBI Taxonomy" id="1552"/>
    <lineage>
        <taxon>Bacteria</taxon>
        <taxon>Bacillati</taxon>
        <taxon>Bacillota</taxon>
        <taxon>Clostridia</taxon>
        <taxon>Eubacteriales</taxon>
        <taxon>Clostridiaceae</taxon>
        <taxon>Clostridium</taxon>
    </lineage>
</organism>
<evidence type="ECO:0000313" key="2">
    <source>
        <dbReference type="Proteomes" id="UP000182569"/>
    </source>
</evidence>
<gene>
    <name evidence="1" type="ORF">A7L45_13685</name>
</gene>
<sequence>MDTVKYVLNFEEFSDDFKTKIIKLVNSELESLYYPPSKLNDINKLLEEIEKILPAEKYKELLIKVNKLISFMFGRIQKISSRVLDLPPLKMGTTEEFKFIKDIYLTGLHIYQDGWKKNDNFDLTVNNQKLISNKGLKEIGEHVYFNPSYKLVNSLDPILFKINNNSGNSRHVMLDLEYLVEKTDLEIKLRFENDQPGIPQYSSGGPYGSREIDGRTFMCLLGYFPHFDANGGNRSYFIGAMNAHQFVKDEFLDNYSYLNYGPYQLPTPDDALSEESIFYTDGYHNPSADGATVMESTLYVHGYENRILQIYIDVIQYSPALERVPATVDIYLKTKHGTKKILLQTYNVDFTKYNGEGTRGVCQINMDTLEIIPIQNCERKYIRDGDEWENYSLDGETIKK</sequence>
<evidence type="ECO:0000313" key="1">
    <source>
        <dbReference type="EMBL" id="APC41050.1"/>
    </source>
</evidence>